<accession>A0A644XNK9</accession>
<proteinExistence type="predicted"/>
<comment type="caution">
    <text evidence="1">The sequence shown here is derived from an EMBL/GenBank/DDBJ whole genome shotgun (WGS) entry which is preliminary data.</text>
</comment>
<gene>
    <name evidence="1" type="ORF">SDC9_62035</name>
</gene>
<evidence type="ECO:0000313" key="1">
    <source>
        <dbReference type="EMBL" id="MPM15664.1"/>
    </source>
</evidence>
<name>A0A644XNK9_9ZZZZ</name>
<organism evidence="1">
    <name type="scientific">bioreactor metagenome</name>
    <dbReference type="NCBI Taxonomy" id="1076179"/>
    <lineage>
        <taxon>unclassified sequences</taxon>
        <taxon>metagenomes</taxon>
        <taxon>ecological metagenomes</taxon>
    </lineage>
</organism>
<sequence length="430" mass="48086">MAYINENLPDDDLDKFNWQFFGIPMRSLSPLPPEPDTGWYIRWLREDLTGYSKWQNLTVNDMLTSFRGYELAQPGEKIYTFKGILENRDTTIALTKSAVPYYAGQHLLANPYTASINISDMVFGANTEATVYIYHSGSYADWNEDQENGRLGTGRGQYLAVPQNAASLILPAIPSMQGFIVRATANQGSVSIPYVSATRNTTRQRAKKISPVNPYLAVELSGQRALDRVWLLYESTASKQFDNGWDGFKMFSKEGSAMIYANEPAGDLQVNTVNDFNDIYLHFVPGKDDNYTLKIVNSNMNEVYPDLYLIDMQEGKVVDIQPDTTFYSFSVTESGVSPNRFKITTSSDTNLSGDDLIKIYSVDDRRVIIHNLTENNGIYALYDVAGRILKTGSLKAGAYSSFNVQDNGGVMILKANAGAVHKTEKILIRK</sequence>
<protein>
    <submittedName>
        <fullName evidence="1">Minor fimbrium subunit Mfa5</fullName>
    </submittedName>
</protein>
<reference evidence="1" key="1">
    <citation type="submission" date="2019-08" db="EMBL/GenBank/DDBJ databases">
        <authorList>
            <person name="Kucharzyk K."/>
            <person name="Murdoch R.W."/>
            <person name="Higgins S."/>
            <person name="Loffler F."/>
        </authorList>
    </citation>
    <scope>NUCLEOTIDE SEQUENCE</scope>
</reference>
<dbReference type="EMBL" id="VSSQ01002480">
    <property type="protein sequence ID" value="MPM15664.1"/>
    <property type="molecule type" value="Genomic_DNA"/>
</dbReference>
<dbReference type="AlphaFoldDB" id="A0A644XNK9"/>